<protein>
    <submittedName>
        <fullName evidence="2">Predicted acetyltransferase</fullName>
    </submittedName>
</protein>
<feature type="domain" description="N-acetyltransferase" evidence="1">
    <location>
        <begin position="64"/>
        <end position="215"/>
    </location>
</feature>
<gene>
    <name evidence="2" type="ORF">U27_03846</name>
</gene>
<proteinExistence type="predicted"/>
<keyword evidence="3" id="KW-1185">Reference proteome</keyword>
<dbReference type="InterPro" id="IPR051531">
    <property type="entry name" value="N-acetyltransferase"/>
</dbReference>
<evidence type="ECO:0000313" key="3">
    <source>
        <dbReference type="Proteomes" id="UP000030661"/>
    </source>
</evidence>
<dbReference type="HOGENOM" id="CLU_1145445_0_0_0"/>
<sequence>MKAIKMYQTIRTKYRNLYEYYQKYGLRKAIVLIIEYTGLFKKRVLVFFEQELQVHPTPNNDHDIELVRLEKKDIEPIDQYCDGWFPKEEALRRLEQGRVLLVVKDRETNTFYQWLEFSKVDIPYLDLSFSIPEHTACMAYIYTVPEYRGRGIASRAKLPVLQYLREHGYYRIFLMIKPDNAPSQRVNKKAGFKEYQTVFYLKLCFLKYYSVRDCETNRKKIFWGTTAVDQELWKTFSKIGHN</sequence>
<dbReference type="Gene3D" id="3.40.630.30">
    <property type="match status" value="1"/>
</dbReference>
<evidence type="ECO:0000259" key="1">
    <source>
        <dbReference type="PROSITE" id="PS51186"/>
    </source>
</evidence>
<dbReference type="InterPro" id="IPR016181">
    <property type="entry name" value="Acyl_CoA_acyltransferase"/>
</dbReference>
<dbReference type="Pfam" id="PF00583">
    <property type="entry name" value="Acetyltransf_1"/>
    <property type="match status" value="1"/>
</dbReference>
<dbReference type="CDD" id="cd04301">
    <property type="entry name" value="NAT_SF"/>
    <property type="match status" value="1"/>
</dbReference>
<dbReference type="Proteomes" id="UP000030661">
    <property type="component" value="Unassembled WGS sequence"/>
</dbReference>
<organism evidence="2">
    <name type="scientific">Vecturithrix granuli</name>
    <dbReference type="NCBI Taxonomy" id="1499967"/>
    <lineage>
        <taxon>Bacteria</taxon>
        <taxon>Candidatus Moduliflexota</taxon>
        <taxon>Candidatus Vecturitrichia</taxon>
        <taxon>Candidatus Vecturitrichales</taxon>
        <taxon>Candidatus Vecturitrichaceae</taxon>
        <taxon>Candidatus Vecturithrix</taxon>
    </lineage>
</organism>
<keyword evidence="2" id="KW-0808">Transferase</keyword>
<dbReference type="PROSITE" id="PS51186">
    <property type="entry name" value="GNAT"/>
    <property type="match status" value="1"/>
</dbReference>
<dbReference type="GO" id="GO:0016747">
    <property type="term" value="F:acyltransferase activity, transferring groups other than amino-acyl groups"/>
    <property type="evidence" value="ECO:0007669"/>
    <property type="project" value="InterPro"/>
</dbReference>
<dbReference type="STRING" id="1499967.U27_03846"/>
<dbReference type="PANTHER" id="PTHR43792">
    <property type="entry name" value="GNAT FAMILY, PUTATIVE (AFU_ORTHOLOGUE AFUA_3G00765)-RELATED-RELATED"/>
    <property type="match status" value="1"/>
</dbReference>
<accession>A0A081BX27</accession>
<dbReference type="AlphaFoldDB" id="A0A081BX27"/>
<dbReference type="EMBL" id="DF820465">
    <property type="protein sequence ID" value="GAK56882.1"/>
    <property type="molecule type" value="Genomic_DNA"/>
</dbReference>
<reference evidence="2" key="1">
    <citation type="journal article" date="2015" name="PeerJ">
        <title>First genomic representation of candidate bacterial phylum KSB3 points to enhanced environmental sensing as a trigger of wastewater bulking.</title>
        <authorList>
            <person name="Sekiguchi Y."/>
            <person name="Ohashi A."/>
            <person name="Parks D.H."/>
            <person name="Yamauchi T."/>
            <person name="Tyson G.W."/>
            <person name="Hugenholtz P."/>
        </authorList>
    </citation>
    <scope>NUCLEOTIDE SEQUENCE [LARGE SCALE GENOMIC DNA]</scope>
</reference>
<name>A0A081BX27_VECG1</name>
<dbReference type="InterPro" id="IPR000182">
    <property type="entry name" value="GNAT_dom"/>
</dbReference>
<dbReference type="SUPFAM" id="SSF55729">
    <property type="entry name" value="Acyl-CoA N-acyltransferases (Nat)"/>
    <property type="match status" value="1"/>
</dbReference>
<evidence type="ECO:0000313" key="2">
    <source>
        <dbReference type="EMBL" id="GAK56882.1"/>
    </source>
</evidence>